<accession>A0AAN9HUF1</accession>
<gene>
    <name evidence="1" type="ORF">RIF29_30052</name>
</gene>
<dbReference type="EMBL" id="JAYWIO010000006">
    <property type="protein sequence ID" value="KAK7256598.1"/>
    <property type="molecule type" value="Genomic_DNA"/>
</dbReference>
<keyword evidence="2" id="KW-1185">Reference proteome</keyword>
<evidence type="ECO:0000313" key="1">
    <source>
        <dbReference type="EMBL" id="KAK7256598.1"/>
    </source>
</evidence>
<reference evidence="1 2" key="1">
    <citation type="submission" date="2024-01" db="EMBL/GenBank/DDBJ databases">
        <title>The genomes of 5 underutilized Papilionoideae crops provide insights into root nodulation and disease resistanc.</title>
        <authorList>
            <person name="Yuan L."/>
        </authorList>
    </citation>
    <scope>NUCLEOTIDE SEQUENCE [LARGE SCALE GENOMIC DNA]</scope>
    <source>
        <strain evidence="1">ZHUSHIDOU_FW_LH</strain>
        <tissue evidence="1">Leaf</tissue>
    </source>
</reference>
<dbReference type="Proteomes" id="UP001372338">
    <property type="component" value="Unassembled WGS sequence"/>
</dbReference>
<dbReference type="AlphaFoldDB" id="A0AAN9HUF1"/>
<proteinExistence type="predicted"/>
<protein>
    <submittedName>
        <fullName evidence="1">Uncharacterized protein</fullName>
    </submittedName>
</protein>
<organism evidence="1 2">
    <name type="scientific">Crotalaria pallida</name>
    <name type="common">Smooth rattlebox</name>
    <name type="synonym">Crotalaria striata</name>
    <dbReference type="NCBI Taxonomy" id="3830"/>
    <lineage>
        <taxon>Eukaryota</taxon>
        <taxon>Viridiplantae</taxon>
        <taxon>Streptophyta</taxon>
        <taxon>Embryophyta</taxon>
        <taxon>Tracheophyta</taxon>
        <taxon>Spermatophyta</taxon>
        <taxon>Magnoliopsida</taxon>
        <taxon>eudicotyledons</taxon>
        <taxon>Gunneridae</taxon>
        <taxon>Pentapetalae</taxon>
        <taxon>rosids</taxon>
        <taxon>fabids</taxon>
        <taxon>Fabales</taxon>
        <taxon>Fabaceae</taxon>
        <taxon>Papilionoideae</taxon>
        <taxon>50 kb inversion clade</taxon>
        <taxon>genistoids sensu lato</taxon>
        <taxon>core genistoids</taxon>
        <taxon>Crotalarieae</taxon>
        <taxon>Crotalaria</taxon>
    </lineage>
</organism>
<comment type="caution">
    <text evidence="1">The sequence shown here is derived from an EMBL/GenBank/DDBJ whole genome shotgun (WGS) entry which is preliminary data.</text>
</comment>
<sequence length="66" mass="7681">MHEYKPTLKELDGTNPGQTHFMLDQLSDLQRKEHLLSEANRSLRQRESAIISIIFAFATIKDVKLR</sequence>
<evidence type="ECO:0000313" key="2">
    <source>
        <dbReference type="Proteomes" id="UP001372338"/>
    </source>
</evidence>
<name>A0AAN9HUF1_CROPI</name>